<dbReference type="PANTHER" id="PTHR34107">
    <property type="entry name" value="SLL0198 PROTEIN-RELATED"/>
    <property type="match status" value="1"/>
</dbReference>
<dbReference type="EMBL" id="CP001344">
    <property type="protein sequence ID" value="ACL45443.1"/>
    <property type="molecule type" value="Genomic_DNA"/>
</dbReference>
<dbReference type="KEGG" id="cyn:Cyan7425_3115"/>
<dbReference type="CDD" id="cd06260">
    <property type="entry name" value="DUF820-like"/>
    <property type="match status" value="1"/>
</dbReference>
<organism evidence="2">
    <name type="scientific">Cyanothece sp. (strain PCC 7425 / ATCC 29141)</name>
    <dbReference type="NCBI Taxonomy" id="395961"/>
    <lineage>
        <taxon>Bacteria</taxon>
        <taxon>Bacillati</taxon>
        <taxon>Cyanobacteriota</taxon>
        <taxon>Cyanophyceae</taxon>
        <taxon>Gomontiellales</taxon>
        <taxon>Cyanothecaceae</taxon>
        <taxon>Cyanothece</taxon>
    </lineage>
</organism>
<dbReference type="OrthoDB" id="428427at2"/>
<reference evidence="2" key="1">
    <citation type="submission" date="2009-01" db="EMBL/GenBank/DDBJ databases">
        <title>Complete sequence of chromosome Cyanothece sp. PCC 7425.</title>
        <authorList>
            <consortium name="US DOE Joint Genome Institute"/>
            <person name="Lucas S."/>
            <person name="Copeland A."/>
            <person name="Lapidus A."/>
            <person name="Glavina del Rio T."/>
            <person name="Dalin E."/>
            <person name="Tice H."/>
            <person name="Bruce D."/>
            <person name="Goodwin L."/>
            <person name="Pitluck S."/>
            <person name="Sims D."/>
            <person name="Meineke L."/>
            <person name="Brettin T."/>
            <person name="Detter J.C."/>
            <person name="Han C."/>
            <person name="Larimer F."/>
            <person name="Land M."/>
            <person name="Hauser L."/>
            <person name="Kyrpides N."/>
            <person name="Ovchinnikova G."/>
            <person name="Liberton M."/>
            <person name="Stoeckel J."/>
            <person name="Banerjee A."/>
            <person name="Singh A."/>
            <person name="Page L."/>
            <person name="Sato H."/>
            <person name="Zhao L."/>
            <person name="Sherman L."/>
            <person name="Pakrasi H."/>
            <person name="Richardson P."/>
        </authorList>
    </citation>
    <scope>NUCLEOTIDE SEQUENCE</scope>
    <source>
        <strain evidence="2">PCC 7425</strain>
    </source>
</reference>
<gene>
    <name evidence="2" type="ordered locus">Cyan7425_3115</name>
</gene>
<dbReference type="PANTHER" id="PTHR34107:SF2">
    <property type="entry name" value="SLL0888 PROTEIN"/>
    <property type="match status" value="1"/>
</dbReference>
<dbReference type="Gene3D" id="3.90.1570.10">
    <property type="entry name" value="tt1808, chain A"/>
    <property type="match status" value="1"/>
</dbReference>
<dbReference type="Pfam" id="PF05685">
    <property type="entry name" value="Uma2"/>
    <property type="match status" value="1"/>
</dbReference>
<dbReference type="eggNOG" id="COG4636">
    <property type="taxonomic scope" value="Bacteria"/>
</dbReference>
<dbReference type="InterPro" id="IPR008538">
    <property type="entry name" value="Uma2"/>
</dbReference>
<protein>
    <recommendedName>
        <fullName evidence="1">Putative restriction endonuclease domain-containing protein</fullName>
    </recommendedName>
</protein>
<dbReference type="InterPro" id="IPR012296">
    <property type="entry name" value="Nuclease_put_TT1808"/>
</dbReference>
<feature type="domain" description="Putative restriction endonuclease" evidence="1">
    <location>
        <begin position="13"/>
        <end position="200"/>
    </location>
</feature>
<evidence type="ECO:0000313" key="2">
    <source>
        <dbReference type="EMBL" id="ACL45443.1"/>
    </source>
</evidence>
<evidence type="ECO:0000259" key="1">
    <source>
        <dbReference type="Pfam" id="PF05685"/>
    </source>
</evidence>
<dbReference type="SUPFAM" id="SSF52980">
    <property type="entry name" value="Restriction endonuclease-like"/>
    <property type="match status" value="1"/>
</dbReference>
<name>B8HMX4_CYAP4</name>
<dbReference type="HOGENOM" id="CLU_076312_5_0_3"/>
<dbReference type="AlphaFoldDB" id="B8HMX4"/>
<sequence length="208" mass="23972">MYVPAIQHPLTFAEFLAWDDGSGRDFELRDGFPMPIVDPNAKHEDVADELCELLSRHCKELKLPYVPKRQKQVMTGKNLVSGREESRRADIVVFARDEWERMRQNSNSAAAYVPPPLVIEVVSTNWRDDYEYKLNEYEALGISEYWVVDYAGLGGIRYIGRPKQPTLTIYQLMDAEYQPQQFRGDDRLQSSILPDLNLTVDRVFLAGV</sequence>
<proteinExistence type="predicted"/>
<dbReference type="STRING" id="395961.Cyan7425_3115"/>
<dbReference type="InterPro" id="IPR011335">
    <property type="entry name" value="Restrct_endonuc-II-like"/>
</dbReference>
<accession>B8HMX4</accession>